<keyword evidence="4" id="KW-0804">Transcription</keyword>
<evidence type="ECO:0000256" key="2">
    <source>
        <dbReference type="ARBA" id="ARBA00023015"/>
    </source>
</evidence>
<keyword evidence="3" id="KW-0238">DNA-binding</keyword>
<accession>A0A0L6TYN6</accession>
<keyword evidence="2" id="KW-0805">Transcription regulation</keyword>
<comment type="caution">
    <text evidence="9">The sequence shown here is derived from an EMBL/GenBank/DDBJ whole genome shotgun (WGS) entry which is preliminary data.</text>
</comment>
<sequence>MYKLFIVEDEHLEIEAIKLILSQHGENIEVIGEAYSGLVAIEEIRRLNPDIILLDINIPEINGIDVLKMIKKEDQEKKVILITAFNEFDFAHQAIKARVDDFLLKPIRPKQLMDSINQSIASLKNNAKERFDEKMNEVIFAVIQKKYSDARNALINYLDMIYDYYTYDIMGIQTEIRHFMEELDIVTQDMCGYELTSPLCAKNNLQFVNGYKNRYDLKIEIMKTIDKVFDRMLDNKETRKNNIEDILNYIDRNCYKDISLDQVGEYASMSSYYLSKIFKKETGVNFVTYLTERKIEIAKDMLANTDVPIINIALDLSYHEPNYFSKVFKKSTGMTPTEYRKERRGNIEEEGEHLGNQLNEEKFLQKCRGTIS</sequence>
<dbReference type="InterPro" id="IPR011006">
    <property type="entry name" value="CheY-like_superfamily"/>
</dbReference>
<evidence type="ECO:0000259" key="8">
    <source>
        <dbReference type="PROSITE" id="PS50110"/>
    </source>
</evidence>
<dbReference type="SUPFAM" id="SSF46689">
    <property type="entry name" value="Homeodomain-like"/>
    <property type="match status" value="2"/>
</dbReference>
<dbReference type="Pfam" id="PF00072">
    <property type="entry name" value="Response_reg"/>
    <property type="match status" value="1"/>
</dbReference>
<evidence type="ECO:0000313" key="9">
    <source>
        <dbReference type="EMBL" id="KNZ41366.1"/>
    </source>
</evidence>
<dbReference type="STRING" id="52689.AKG39_12135"/>
<keyword evidence="6" id="KW-0597">Phosphoprotein</keyword>
<dbReference type="InterPro" id="IPR009057">
    <property type="entry name" value="Homeodomain-like_sf"/>
</dbReference>
<evidence type="ECO:0000256" key="1">
    <source>
        <dbReference type="ARBA" id="ARBA00018672"/>
    </source>
</evidence>
<keyword evidence="10" id="KW-1185">Reference proteome</keyword>
<dbReference type="SMART" id="SM00342">
    <property type="entry name" value="HTH_ARAC"/>
    <property type="match status" value="1"/>
</dbReference>
<dbReference type="InterPro" id="IPR020449">
    <property type="entry name" value="Tscrpt_reg_AraC-type_HTH"/>
</dbReference>
<evidence type="ECO:0000256" key="4">
    <source>
        <dbReference type="ARBA" id="ARBA00023163"/>
    </source>
</evidence>
<dbReference type="Gene3D" id="3.40.50.2300">
    <property type="match status" value="1"/>
</dbReference>
<dbReference type="RefSeq" id="WP_050740667.1">
    <property type="nucleotide sequence ID" value="NZ_LGYO01000031.1"/>
</dbReference>
<dbReference type="PANTHER" id="PTHR43280:SF2">
    <property type="entry name" value="HTH-TYPE TRANSCRIPTIONAL REGULATOR EXSA"/>
    <property type="match status" value="1"/>
</dbReference>
<evidence type="ECO:0000313" key="10">
    <source>
        <dbReference type="Proteomes" id="UP000036873"/>
    </source>
</evidence>
<dbReference type="InterPro" id="IPR001789">
    <property type="entry name" value="Sig_transdc_resp-reg_receiver"/>
</dbReference>
<feature type="domain" description="Response regulatory" evidence="8">
    <location>
        <begin position="3"/>
        <end position="120"/>
    </location>
</feature>
<evidence type="ECO:0000256" key="6">
    <source>
        <dbReference type="PROSITE-ProRule" id="PRU00169"/>
    </source>
</evidence>
<name>A0A0L6TYN6_9FIRM</name>
<dbReference type="OrthoDB" id="9794370at2"/>
<gene>
    <name evidence="9" type="ORF">AKG39_12135</name>
</gene>
<dbReference type="SMART" id="SM00448">
    <property type="entry name" value="REC"/>
    <property type="match status" value="1"/>
</dbReference>
<protein>
    <recommendedName>
        <fullName evidence="1">Stage 0 sporulation protein A homolog</fullName>
    </recommendedName>
</protein>
<feature type="domain" description="HTH araC/xylS-type" evidence="7">
    <location>
        <begin position="244"/>
        <end position="342"/>
    </location>
</feature>
<feature type="modified residue" description="4-aspartylphosphate" evidence="6">
    <location>
        <position position="55"/>
    </location>
</feature>
<dbReference type="Proteomes" id="UP000036873">
    <property type="component" value="Unassembled WGS sequence"/>
</dbReference>
<dbReference type="AlphaFoldDB" id="A0A0L6TYN6"/>
<dbReference type="PRINTS" id="PR00032">
    <property type="entry name" value="HTHARAC"/>
</dbReference>
<dbReference type="GO" id="GO:0000160">
    <property type="term" value="P:phosphorelay signal transduction system"/>
    <property type="evidence" value="ECO:0007669"/>
    <property type="project" value="InterPro"/>
</dbReference>
<evidence type="ECO:0000256" key="3">
    <source>
        <dbReference type="ARBA" id="ARBA00023125"/>
    </source>
</evidence>
<evidence type="ECO:0000259" key="7">
    <source>
        <dbReference type="PROSITE" id="PS01124"/>
    </source>
</evidence>
<dbReference type="PANTHER" id="PTHR43280">
    <property type="entry name" value="ARAC-FAMILY TRANSCRIPTIONAL REGULATOR"/>
    <property type="match status" value="1"/>
</dbReference>
<dbReference type="PROSITE" id="PS50110">
    <property type="entry name" value="RESPONSE_REGULATORY"/>
    <property type="match status" value="1"/>
</dbReference>
<evidence type="ECO:0000256" key="5">
    <source>
        <dbReference type="ARBA" id="ARBA00024867"/>
    </source>
</evidence>
<comment type="function">
    <text evidence="5">May play the central regulatory role in sporulation. It may be an element of the effector pathway responsible for the activation of sporulation genes in response to nutritional stress. Spo0A may act in concert with spo0H (a sigma factor) to control the expression of some genes that are critical to the sporulation process.</text>
</comment>
<dbReference type="Gene3D" id="1.10.10.60">
    <property type="entry name" value="Homeodomain-like"/>
    <property type="match status" value="2"/>
</dbReference>
<dbReference type="EMBL" id="LGYO01000031">
    <property type="protein sequence ID" value="KNZ41366.1"/>
    <property type="molecule type" value="Genomic_DNA"/>
</dbReference>
<dbReference type="GO" id="GO:0003700">
    <property type="term" value="F:DNA-binding transcription factor activity"/>
    <property type="evidence" value="ECO:0007669"/>
    <property type="project" value="InterPro"/>
</dbReference>
<proteinExistence type="predicted"/>
<organism evidence="9 10">
    <name type="scientific">Acetobacterium bakii</name>
    <dbReference type="NCBI Taxonomy" id="52689"/>
    <lineage>
        <taxon>Bacteria</taxon>
        <taxon>Bacillati</taxon>
        <taxon>Bacillota</taxon>
        <taxon>Clostridia</taxon>
        <taxon>Eubacteriales</taxon>
        <taxon>Eubacteriaceae</taxon>
        <taxon>Acetobacterium</taxon>
    </lineage>
</organism>
<dbReference type="SUPFAM" id="SSF52172">
    <property type="entry name" value="CheY-like"/>
    <property type="match status" value="1"/>
</dbReference>
<dbReference type="CDD" id="cd17536">
    <property type="entry name" value="REC_YesN-like"/>
    <property type="match status" value="1"/>
</dbReference>
<dbReference type="PROSITE" id="PS01124">
    <property type="entry name" value="HTH_ARAC_FAMILY_2"/>
    <property type="match status" value="1"/>
</dbReference>
<reference evidence="10" key="1">
    <citation type="submission" date="2015-07" db="EMBL/GenBank/DDBJ databases">
        <title>Draft genome sequence of Acetobacterium bakii DSM 8293, a potential psychrophilic chemical producer through syngas fermentation.</title>
        <authorList>
            <person name="Song Y."/>
            <person name="Hwang S."/>
            <person name="Cho B.-K."/>
        </authorList>
    </citation>
    <scope>NUCLEOTIDE SEQUENCE [LARGE SCALE GENOMIC DNA]</scope>
    <source>
        <strain evidence="10">DSM 8239</strain>
    </source>
</reference>
<dbReference type="Pfam" id="PF12833">
    <property type="entry name" value="HTH_18"/>
    <property type="match status" value="1"/>
</dbReference>
<dbReference type="GO" id="GO:0043565">
    <property type="term" value="F:sequence-specific DNA binding"/>
    <property type="evidence" value="ECO:0007669"/>
    <property type="project" value="InterPro"/>
</dbReference>
<dbReference type="InterPro" id="IPR018060">
    <property type="entry name" value="HTH_AraC"/>
</dbReference>